<accession>A0A9W8YIZ1</accession>
<dbReference type="InterPro" id="IPR017774">
    <property type="entry name" value="Bicupin_oxalate_deCO2ase/Oxase"/>
</dbReference>
<evidence type="ECO:0000256" key="4">
    <source>
        <dbReference type="SAM" id="MobiDB-lite"/>
    </source>
</evidence>
<evidence type="ECO:0000313" key="8">
    <source>
        <dbReference type="Proteomes" id="UP001140453"/>
    </source>
</evidence>
<evidence type="ECO:0000256" key="2">
    <source>
        <dbReference type="PIRSR" id="PIRSR617774-1"/>
    </source>
</evidence>
<protein>
    <recommendedName>
        <fullName evidence="6">Cupin type-1 domain-containing protein</fullName>
    </recommendedName>
</protein>
<name>A0A9W8YIZ1_9PEZI</name>
<dbReference type="InterPro" id="IPR014710">
    <property type="entry name" value="RmlC-like_jellyroll"/>
</dbReference>
<proteinExistence type="predicted"/>
<dbReference type="AlphaFoldDB" id="A0A9W8YIZ1"/>
<keyword evidence="3" id="KW-0464">Manganese</keyword>
<feature type="binding site" evidence="3">
    <location>
        <position position="341"/>
    </location>
    <ligand>
        <name>Mn(2+)</name>
        <dbReference type="ChEBI" id="CHEBI:29035"/>
        <label>2</label>
    </ligand>
</feature>
<dbReference type="InterPro" id="IPR011051">
    <property type="entry name" value="RmlC_Cupin_sf"/>
</dbReference>
<feature type="binding site" evidence="3">
    <location>
        <position position="155"/>
    </location>
    <ligand>
        <name>Mn(2+)</name>
        <dbReference type="ChEBI" id="CHEBI:29035"/>
        <label>1</label>
    </ligand>
</feature>
<feature type="binding site" evidence="3">
    <location>
        <position position="159"/>
    </location>
    <ligand>
        <name>Mn(2+)</name>
        <dbReference type="ChEBI" id="CHEBI:29035"/>
        <label>1</label>
    </ligand>
</feature>
<evidence type="ECO:0000256" key="3">
    <source>
        <dbReference type="PIRSR" id="PIRSR617774-2"/>
    </source>
</evidence>
<dbReference type="SMART" id="SM00835">
    <property type="entry name" value="Cupin_1"/>
    <property type="match status" value="2"/>
</dbReference>
<evidence type="ECO:0000256" key="5">
    <source>
        <dbReference type="SAM" id="SignalP"/>
    </source>
</evidence>
<feature type="binding site" evidence="3">
    <location>
        <position position="336"/>
    </location>
    <ligand>
        <name>Mn(2+)</name>
        <dbReference type="ChEBI" id="CHEBI:29035"/>
        <label>2</label>
    </ligand>
</feature>
<dbReference type="GO" id="GO:0033609">
    <property type="term" value="P:oxalate metabolic process"/>
    <property type="evidence" value="ECO:0007669"/>
    <property type="project" value="InterPro"/>
</dbReference>
<feature type="binding site" evidence="3">
    <location>
        <position position="334"/>
    </location>
    <ligand>
        <name>Mn(2+)</name>
        <dbReference type="ChEBI" id="CHEBI:29035"/>
        <label>2</label>
    </ligand>
</feature>
<dbReference type="PANTHER" id="PTHR35848">
    <property type="entry name" value="OXALATE-BINDING PROTEIN"/>
    <property type="match status" value="1"/>
</dbReference>
<feature type="compositionally biased region" description="Basic and acidic residues" evidence="4">
    <location>
        <begin position="48"/>
        <end position="59"/>
    </location>
</feature>
<feature type="active site" description="Proton donor" evidence="2">
    <location>
        <position position="395"/>
    </location>
</feature>
<feature type="binding site" evidence="3">
    <location>
        <position position="380"/>
    </location>
    <ligand>
        <name>Mn(2+)</name>
        <dbReference type="ChEBI" id="CHEBI:29035"/>
        <label>2</label>
    </ligand>
</feature>
<keyword evidence="8" id="KW-1185">Reference proteome</keyword>
<reference evidence="7" key="1">
    <citation type="submission" date="2022-10" db="EMBL/GenBank/DDBJ databases">
        <title>Tapping the CABI collections for fungal endophytes: first genome assemblies for Collariella, Neodidymelliopsis, Ascochyta clinopodiicola, Didymella pomorum, Didymosphaeria variabile, Neocosmospora piperis and Neocucurbitaria cava.</title>
        <authorList>
            <person name="Hill R."/>
        </authorList>
    </citation>
    <scope>NUCLEOTIDE SEQUENCE</scope>
    <source>
        <strain evidence="7">IMI 355082</strain>
    </source>
</reference>
<keyword evidence="1 3" id="KW-0479">Metal-binding</keyword>
<keyword evidence="5" id="KW-0732">Signal</keyword>
<feature type="region of interest" description="Disordered" evidence="4">
    <location>
        <begin position="48"/>
        <end position="98"/>
    </location>
</feature>
<sequence length="442" mass="48406">MLSHKRSWLPVSLGLLLQLYSTGSFAAPTSYDYAILPALTTTTTPHLLESRPSTKRDEAPQFQLGQPIDGTGKGGPILGGTNQPLDVQNPSNLGQQATDNGVVPNLKWSFSQSKARLANGGWSREQVVQDLPQSHDVAAAQQHLRKGAIRELHWHRTAEWGFVYNGSVLVSAVDERGNWQAEKLTFGDIWYFPKGVAHAVQGMENDNEFLLVFDDPDFDRVGTTFNIDDWITHTPKDILAKNFGVAASAFDSTPSPNPFILNGTVVDPTTVTGGTALTDGTPASWVYRTLQKPGENVAGGGGVVFKVDSTNFPVSKTIAATFVRLRPGGLRELHWHPNAEEWLYFHSGTGRATVFIGNANARTFNFVPGDTAAFPDNSGHYIENTSKTEDLVWIEIYKSDRVADISLTQWLALTPPAMAAQTLKVDISVIEKLKKEKQLLIL</sequence>
<feature type="domain" description="Cupin type-1" evidence="6">
    <location>
        <begin position="108"/>
        <end position="251"/>
    </location>
</feature>
<dbReference type="InterPro" id="IPR006045">
    <property type="entry name" value="Cupin_1"/>
</dbReference>
<organism evidence="7 8">
    <name type="scientific">Gnomoniopsis smithogilvyi</name>
    <dbReference type="NCBI Taxonomy" id="1191159"/>
    <lineage>
        <taxon>Eukaryota</taxon>
        <taxon>Fungi</taxon>
        <taxon>Dikarya</taxon>
        <taxon>Ascomycota</taxon>
        <taxon>Pezizomycotina</taxon>
        <taxon>Sordariomycetes</taxon>
        <taxon>Sordariomycetidae</taxon>
        <taxon>Diaporthales</taxon>
        <taxon>Gnomoniaceae</taxon>
        <taxon>Gnomoniopsis</taxon>
    </lineage>
</organism>
<dbReference type="InterPro" id="IPR051610">
    <property type="entry name" value="GPI/OXD"/>
</dbReference>
<dbReference type="EMBL" id="JAPEVB010000006">
    <property type="protein sequence ID" value="KAJ4386012.1"/>
    <property type="molecule type" value="Genomic_DNA"/>
</dbReference>
<dbReference type="Proteomes" id="UP001140453">
    <property type="component" value="Unassembled WGS sequence"/>
</dbReference>
<dbReference type="SUPFAM" id="SSF51182">
    <property type="entry name" value="RmlC-like cupins"/>
    <property type="match status" value="1"/>
</dbReference>
<dbReference type="GO" id="GO:0046872">
    <property type="term" value="F:metal ion binding"/>
    <property type="evidence" value="ECO:0007669"/>
    <property type="project" value="UniProtKB-KW"/>
</dbReference>
<dbReference type="OrthoDB" id="10263073at2759"/>
<feature type="domain" description="Cupin type-1" evidence="6">
    <location>
        <begin position="288"/>
        <end position="431"/>
    </location>
</feature>
<dbReference type="NCBIfam" id="TIGR03404">
    <property type="entry name" value="bicupin_oxalic"/>
    <property type="match status" value="1"/>
</dbReference>
<feature type="chain" id="PRO_5040798478" description="Cupin type-1 domain-containing protein" evidence="5">
    <location>
        <begin position="27"/>
        <end position="442"/>
    </location>
</feature>
<gene>
    <name evidence="7" type="ORF">N0V93_008903</name>
</gene>
<evidence type="ECO:0000313" key="7">
    <source>
        <dbReference type="EMBL" id="KAJ4386012.1"/>
    </source>
</evidence>
<feature type="compositionally biased region" description="Polar residues" evidence="4">
    <location>
        <begin position="81"/>
        <end position="98"/>
    </location>
</feature>
<feature type="signal peptide" evidence="5">
    <location>
        <begin position="1"/>
        <end position="26"/>
    </location>
</feature>
<comment type="cofactor">
    <cofactor evidence="3">
        <name>Mn(2+)</name>
        <dbReference type="ChEBI" id="CHEBI:29035"/>
    </cofactor>
    <text evidence="3">Binds 2 manganese ions per subunit.</text>
</comment>
<dbReference type="CDD" id="cd20305">
    <property type="entry name" value="cupin_OxDC_C"/>
    <property type="match status" value="1"/>
</dbReference>
<dbReference type="PANTHER" id="PTHR35848:SF9">
    <property type="entry name" value="SLL1358 PROTEIN"/>
    <property type="match status" value="1"/>
</dbReference>
<evidence type="ECO:0000259" key="6">
    <source>
        <dbReference type="SMART" id="SM00835"/>
    </source>
</evidence>
<comment type="caution">
    <text evidence="7">The sequence shown here is derived from an EMBL/GenBank/DDBJ whole genome shotgun (WGS) entry which is preliminary data.</text>
</comment>
<dbReference type="Gene3D" id="2.60.120.10">
    <property type="entry name" value="Jelly Rolls"/>
    <property type="match status" value="2"/>
</dbReference>
<evidence type="ECO:0000256" key="1">
    <source>
        <dbReference type="ARBA" id="ARBA00022723"/>
    </source>
</evidence>
<dbReference type="Pfam" id="PF00190">
    <property type="entry name" value="Cupin_1"/>
    <property type="match status" value="2"/>
</dbReference>
<feature type="binding site" evidence="3">
    <location>
        <position position="198"/>
    </location>
    <ligand>
        <name>Mn(2+)</name>
        <dbReference type="ChEBI" id="CHEBI:29035"/>
        <label>1</label>
    </ligand>
</feature>
<feature type="binding site" evidence="3">
    <location>
        <position position="153"/>
    </location>
    <ligand>
        <name>Mn(2+)</name>
        <dbReference type="ChEBI" id="CHEBI:29035"/>
        <label>1</label>
    </ligand>
</feature>